<dbReference type="Gene3D" id="3.40.50.620">
    <property type="entry name" value="HUPs"/>
    <property type="match status" value="1"/>
</dbReference>
<comment type="catalytic activity">
    <reaction evidence="3">
        <text>holo-[citrate lyase ACP] + acetate + ATP = acetyl-[citrate lyase ACP] + AMP + diphosphate</text>
        <dbReference type="Rhea" id="RHEA:23788"/>
        <dbReference type="Rhea" id="RHEA-COMP:10158"/>
        <dbReference type="Rhea" id="RHEA-COMP:13710"/>
        <dbReference type="ChEBI" id="CHEBI:30089"/>
        <dbReference type="ChEBI" id="CHEBI:30616"/>
        <dbReference type="ChEBI" id="CHEBI:33019"/>
        <dbReference type="ChEBI" id="CHEBI:82683"/>
        <dbReference type="ChEBI" id="CHEBI:137976"/>
        <dbReference type="ChEBI" id="CHEBI:456215"/>
        <dbReference type="EC" id="6.2.1.22"/>
    </reaction>
</comment>
<keyword evidence="3 5" id="KW-0436">Ligase</keyword>
<reference evidence="6" key="1">
    <citation type="journal article" date="2019" name="Int. J. Syst. Evol. Microbiol.">
        <title>The Global Catalogue of Microorganisms (GCM) 10K type strain sequencing project: providing services to taxonomists for standard genome sequencing and annotation.</title>
        <authorList>
            <consortium name="The Broad Institute Genomics Platform"/>
            <consortium name="The Broad Institute Genome Sequencing Center for Infectious Disease"/>
            <person name="Wu L."/>
            <person name="Ma J."/>
        </authorList>
    </citation>
    <scope>NUCLEOTIDE SEQUENCE [LARGE SCALE GENOMIC DNA]</scope>
    <source>
        <strain evidence="6">CGMCC 4.1530</strain>
    </source>
</reference>
<evidence type="ECO:0000259" key="4">
    <source>
        <dbReference type="SMART" id="SM00764"/>
    </source>
</evidence>
<evidence type="ECO:0000256" key="3">
    <source>
        <dbReference type="PIRNR" id="PIRNR005751"/>
    </source>
</evidence>
<organism evidence="5 6">
    <name type="scientific">Tatumella punctata</name>
    <dbReference type="NCBI Taxonomy" id="399969"/>
    <lineage>
        <taxon>Bacteria</taxon>
        <taxon>Pseudomonadati</taxon>
        <taxon>Pseudomonadota</taxon>
        <taxon>Gammaproteobacteria</taxon>
        <taxon>Enterobacterales</taxon>
        <taxon>Erwiniaceae</taxon>
        <taxon>Tatumella</taxon>
    </lineage>
</organism>
<keyword evidence="2 3" id="KW-0067">ATP-binding</keyword>
<dbReference type="Gene3D" id="3.40.630.30">
    <property type="match status" value="1"/>
</dbReference>
<gene>
    <name evidence="5" type="primary">citC</name>
    <name evidence="5" type="ORF">ACFP73_03455</name>
</gene>
<feature type="domain" description="Citrate lyase ligase C-terminal" evidence="4">
    <location>
        <begin position="150"/>
        <end position="331"/>
    </location>
</feature>
<evidence type="ECO:0000313" key="6">
    <source>
        <dbReference type="Proteomes" id="UP001596215"/>
    </source>
</evidence>
<dbReference type="Pfam" id="PF08218">
    <property type="entry name" value="Citrate_ly_lig"/>
    <property type="match status" value="1"/>
</dbReference>
<dbReference type="PIRSF" id="PIRSF005751">
    <property type="entry name" value="Acet_citr_lig"/>
    <property type="match status" value="1"/>
</dbReference>
<dbReference type="InterPro" id="IPR013166">
    <property type="entry name" value="Citrate_lyase_ligase_C"/>
</dbReference>
<keyword evidence="1 3" id="KW-0547">Nucleotide-binding</keyword>
<dbReference type="Proteomes" id="UP001596215">
    <property type="component" value="Unassembled WGS sequence"/>
</dbReference>
<dbReference type="SUPFAM" id="SSF55729">
    <property type="entry name" value="Acyl-CoA N-acyltransferases (Nat)"/>
    <property type="match status" value="1"/>
</dbReference>
<dbReference type="PANTHER" id="PTHR40599:SF1">
    <property type="entry name" value="[CITRATE [PRO-3S]-LYASE] LIGASE"/>
    <property type="match status" value="1"/>
</dbReference>
<dbReference type="NCBIfam" id="TIGR00124">
    <property type="entry name" value="cit_ly_ligase"/>
    <property type="match status" value="1"/>
</dbReference>
<dbReference type="InterPro" id="IPR014729">
    <property type="entry name" value="Rossmann-like_a/b/a_fold"/>
</dbReference>
<comment type="caution">
    <text evidence="5">The sequence shown here is derived from an EMBL/GenBank/DDBJ whole genome shotgun (WGS) entry which is preliminary data.</text>
</comment>
<name>A0ABW1VKL7_9GAMM</name>
<proteinExistence type="predicted"/>
<evidence type="ECO:0000256" key="1">
    <source>
        <dbReference type="ARBA" id="ARBA00022741"/>
    </source>
</evidence>
<dbReference type="EC" id="6.2.1.22" evidence="3"/>
<dbReference type="EMBL" id="JBHSUC010000002">
    <property type="protein sequence ID" value="MFC6361160.1"/>
    <property type="molecule type" value="Genomic_DNA"/>
</dbReference>
<dbReference type="InterPro" id="IPR016181">
    <property type="entry name" value="Acyl_CoA_acyltransferase"/>
</dbReference>
<sequence length="340" mass="37973">MDILPVFSLRITDSIRQPQRLEKIRQFLSKHDLAPDNDIRFFAEASIGHRLAGCAGLAGNIVKCVVTDTPWRGANLTGLLLAELERIAVDKGIAPLFLCTRRENCDKFCRCGFWPVAEDSAGTVLMENNPVGLQRYCQQLQKLRQPGEKIAAIIMNADPFTLGHQFLAEQACGQCDWLHLFLVGEEAAYFSYADRLTMLTHGVAHLPRVTVHGGSPYIISRATFPAYFLKDKVAVDQTWSETDLILFRDHIAPALGITHRFVGSEPFCLTTRRYNQAMHHLLGGHMVVAEIARINSSAGIPFSASEVRRLLAEQQYDLLRDKVPATTFSHLKTLISPHPV</sequence>
<dbReference type="RefSeq" id="WP_212707553.1">
    <property type="nucleotide sequence ID" value="NZ_BAAAFW010000050.1"/>
</dbReference>
<protein>
    <recommendedName>
        <fullName evidence="3">[Citrate [pro-3S]-lyase] ligase</fullName>
        <ecNumber evidence="3">6.2.1.22</ecNumber>
    </recommendedName>
</protein>
<dbReference type="SUPFAM" id="SSF52374">
    <property type="entry name" value="Nucleotidylyl transferase"/>
    <property type="match status" value="1"/>
</dbReference>
<evidence type="ECO:0000256" key="2">
    <source>
        <dbReference type="ARBA" id="ARBA00022840"/>
    </source>
</evidence>
<accession>A0ABW1VKL7</accession>
<keyword evidence="6" id="KW-1185">Reference proteome</keyword>
<dbReference type="NCBIfam" id="TIGR00125">
    <property type="entry name" value="cyt_tran_rel"/>
    <property type="match status" value="1"/>
</dbReference>
<dbReference type="InterPro" id="IPR005216">
    <property type="entry name" value="Citrate_lyase_ligase"/>
</dbReference>
<dbReference type="GO" id="GO:0008771">
    <property type="term" value="F:[citrate (pro-3S)-lyase] ligase activity"/>
    <property type="evidence" value="ECO:0007669"/>
    <property type="project" value="UniProtKB-EC"/>
</dbReference>
<dbReference type="InterPro" id="IPR004821">
    <property type="entry name" value="Cyt_trans-like"/>
</dbReference>
<dbReference type="PANTHER" id="PTHR40599">
    <property type="entry name" value="[CITRATE [PRO-3S]-LYASE] LIGASE"/>
    <property type="match status" value="1"/>
</dbReference>
<evidence type="ECO:0000313" key="5">
    <source>
        <dbReference type="EMBL" id="MFC6361160.1"/>
    </source>
</evidence>
<dbReference type="SMART" id="SM00764">
    <property type="entry name" value="Citrate_ly_lig"/>
    <property type="match status" value="1"/>
</dbReference>
<comment type="function">
    <text evidence="3">Acetylation of prosthetic group (2-(5''-phosphoribosyl)-3'-dephosphocoenzyme-A) of the gamma subunit of citrate lyase.</text>
</comment>